<keyword evidence="2" id="KW-0444">Lipid biosynthesis</keyword>
<dbReference type="KEGG" id="tai:Taci_1655"/>
<dbReference type="HOGENOM" id="CLU_010194_2_1_0"/>
<dbReference type="eggNOG" id="COG0300">
    <property type="taxonomic scope" value="Bacteria"/>
</dbReference>
<dbReference type="PIRSF" id="PIRSF000126">
    <property type="entry name" value="11-beta-HSD1"/>
    <property type="match status" value="1"/>
</dbReference>
<dbReference type="PROSITE" id="PS00061">
    <property type="entry name" value="ADH_SHORT"/>
    <property type="match status" value="1"/>
</dbReference>
<dbReference type="PANTHER" id="PTHR43086">
    <property type="entry name" value="VERY-LONG-CHAIN 3-OXOOACYL-COA REDUCTASE"/>
    <property type="match status" value="1"/>
</dbReference>
<reference evidence="9 10" key="1">
    <citation type="journal article" date="2009" name="Stand. Genomic Sci.">
        <title>Complete genome sequence of Thermanaerovibrio acidaminovorans type strain (Su883).</title>
        <authorList>
            <person name="Chovatia M."/>
            <person name="Sikorski J."/>
            <person name="Schroder M."/>
            <person name="Lapidus A."/>
            <person name="Nolan M."/>
            <person name="Tice H."/>
            <person name="Glavina Del Rio T."/>
            <person name="Copeland A."/>
            <person name="Cheng J.F."/>
            <person name="Lucas S."/>
            <person name="Chen F."/>
            <person name="Bruce D."/>
            <person name="Goodwin L."/>
            <person name="Pitluck S."/>
            <person name="Ivanova N."/>
            <person name="Mavromatis K."/>
            <person name="Ovchinnikova G."/>
            <person name="Pati A."/>
            <person name="Chen A."/>
            <person name="Palaniappan K."/>
            <person name="Land M."/>
            <person name="Hauser L."/>
            <person name="Chang Y.J."/>
            <person name="Jeffries C.D."/>
            <person name="Chain P."/>
            <person name="Saunders E."/>
            <person name="Detter J.C."/>
            <person name="Brettin T."/>
            <person name="Rohde M."/>
            <person name="Goker M."/>
            <person name="Spring S."/>
            <person name="Bristow J."/>
            <person name="Markowitz V."/>
            <person name="Hugenholtz P."/>
            <person name="Kyrpides N.C."/>
            <person name="Klenk H.P."/>
            <person name="Eisen J.A."/>
        </authorList>
    </citation>
    <scope>NUCLEOTIDE SEQUENCE [LARGE SCALE GENOMIC DNA]</scope>
    <source>
        <strain evidence="10">ATCC 49978 / DSM 6589 / Su883</strain>
    </source>
</reference>
<dbReference type="PRINTS" id="PR00081">
    <property type="entry name" value="GDHRDH"/>
</dbReference>
<dbReference type="InterPro" id="IPR036291">
    <property type="entry name" value="NAD(P)-bd_dom_sf"/>
</dbReference>
<keyword evidence="5" id="KW-0560">Oxidoreductase</keyword>
<dbReference type="Proteomes" id="UP000002030">
    <property type="component" value="Chromosome"/>
</dbReference>
<comment type="similarity">
    <text evidence="8">Belongs to the short-chain dehydrogenases/reductases (SDR) family.</text>
</comment>
<evidence type="ECO:0000256" key="5">
    <source>
        <dbReference type="ARBA" id="ARBA00023002"/>
    </source>
</evidence>
<dbReference type="Gene3D" id="3.40.50.720">
    <property type="entry name" value="NAD(P)-binding Rossmann-like Domain"/>
    <property type="match status" value="1"/>
</dbReference>
<dbReference type="InterPro" id="IPR002347">
    <property type="entry name" value="SDR_fam"/>
</dbReference>
<dbReference type="GO" id="GO:0016491">
    <property type="term" value="F:oxidoreductase activity"/>
    <property type="evidence" value="ECO:0007669"/>
    <property type="project" value="UniProtKB-KW"/>
</dbReference>
<dbReference type="InterPro" id="IPR020904">
    <property type="entry name" value="Sc_DH/Rdtase_CS"/>
</dbReference>
<dbReference type="EnsemblBacteria" id="ACZ19869">
    <property type="protein sequence ID" value="ACZ19869"/>
    <property type="gene ID" value="Taci_1655"/>
</dbReference>
<dbReference type="PRINTS" id="PR00080">
    <property type="entry name" value="SDRFAMILY"/>
</dbReference>
<keyword evidence="4" id="KW-0521">NADP</keyword>
<accession>D1B778</accession>
<keyword evidence="10" id="KW-1185">Reference proteome</keyword>
<comment type="pathway">
    <text evidence="1">Lipid metabolism; fatty acid biosynthesis.</text>
</comment>
<dbReference type="EMBL" id="CP001818">
    <property type="protein sequence ID" value="ACZ19869.1"/>
    <property type="molecule type" value="Genomic_DNA"/>
</dbReference>
<keyword evidence="7" id="KW-0275">Fatty acid biosynthesis</keyword>
<dbReference type="RefSeq" id="WP_012870378.1">
    <property type="nucleotide sequence ID" value="NC_013522.1"/>
</dbReference>
<evidence type="ECO:0000256" key="6">
    <source>
        <dbReference type="ARBA" id="ARBA00023098"/>
    </source>
</evidence>
<dbReference type="PANTHER" id="PTHR43086:SF2">
    <property type="entry name" value="HYDROXYSTEROID DEHYDROGENASE-LIKE PROTEIN 1"/>
    <property type="match status" value="1"/>
</dbReference>
<organism evidence="9 10">
    <name type="scientific">Thermanaerovibrio acidaminovorans (strain ATCC 49978 / DSM 6589 / Su883)</name>
    <name type="common">Selenomonas acidaminovorans</name>
    <dbReference type="NCBI Taxonomy" id="525903"/>
    <lineage>
        <taxon>Bacteria</taxon>
        <taxon>Thermotogati</taxon>
        <taxon>Synergistota</taxon>
        <taxon>Synergistia</taxon>
        <taxon>Synergistales</taxon>
        <taxon>Synergistaceae</taxon>
        <taxon>Thermanaerovibrio</taxon>
    </lineage>
</organism>
<evidence type="ECO:0000256" key="4">
    <source>
        <dbReference type="ARBA" id="ARBA00022857"/>
    </source>
</evidence>
<evidence type="ECO:0000256" key="1">
    <source>
        <dbReference type="ARBA" id="ARBA00005194"/>
    </source>
</evidence>
<proteinExistence type="inferred from homology"/>
<evidence type="ECO:0000256" key="8">
    <source>
        <dbReference type="RuleBase" id="RU000363"/>
    </source>
</evidence>
<dbReference type="SUPFAM" id="SSF51735">
    <property type="entry name" value="NAD(P)-binding Rossmann-fold domains"/>
    <property type="match status" value="1"/>
</dbReference>
<protein>
    <submittedName>
        <fullName evidence="9">Short-chain dehydrogenase/reductase SDR</fullName>
    </submittedName>
</protein>
<keyword evidence="3" id="KW-0276">Fatty acid metabolism</keyword>
<keyword evidence="6" id="KW-0443">Lipid metabolism</keyword>
<evidence type="ECO:0000256" key="7">
    <source>
        <dbReference type="ARBA" id="ARBA00023160"/>
    </source>
</evidence>
<dbReference type="AlphaFoldDB" id="D1B778"/>
<evidence type="ECO:0000313" key="9">
    <source>
        <dbReference type="EMBL" id="ACZ19869.1"/>
    </source>
</evidence>
<name>D1B778_THEAS</name>
<dbReference type="CDD" id="cd05233">
    <property type="entry name" value="SDR_c"/>
    <property type="match status" value="1"/>
</dbReference>
<evidence type="ECO:0000256" key="3">
    <source>
        <dbReference type="ARBA" id="ARBA00022832"/>
    </source>
</evidence>
<evidence type="ECO:0000256" key="2">
    <source>
        <dbReference type="ARBA" id="ARBA00022516"/>
    </source>
</evidence>
<dbReference type="GO" id="GO:0030497">
    <property type="term" value="P:fatty acid elongation"/>
    <property type="evidence" value="ECO:0007669"/>
    <property type="project" value="TreeGrafter"/>
</dbReference>
<evidence type="ECO:0000313" key="10">
    <source>
        <dbReference type="Proteomes" id="UP000002030"/>
    </source>
</evidence>
<dbReference type="STRING" id="525903.Taci_1655"/>
<dbReference type="Pfam" id="PF00106">
    <property type="entry name" value="adh_short"/>
    <property type="match status" value="1"/>
</dbReference>
<dbReference type="OrthoDB" id="9808814at2"/>
<sequence>MREGRLALVTGATSGIGLAYADRLASMGYHLIITGRRMEVLNARAEEIRHRHRVSVSTLEAELTRDRDLEELERVLTRERPSFLVNNAGFGIRSYFVDTPRKTWEALVKVHVMAPLRLTQGALKYMLEGSGGTIVNVSSEAAFLPVMRNSVYSGAKAFLLRWTESVALEVMGTPIRIQALCPGMTRSDFHPRMGQEGASLSRSPLIRWITPQEVVDESIRALQSGKVICVPKASGKMRTTLMPLIPQRARHRCLRWFFRASSRGGNSCNSEN</sequence>
<gene>
    <name evidence="9" type="ordered locus">Taci_1655</name>
</gene>